<dbReference type="RefSeq" id="WP_058310453.1">
    <property type="nucleotide sequence ID" value="NZ_CYTW01000001.1"/>
</dbReference>
<dbReference type="GeneID" id="83880368"/>
<feature type="signal peptide" evidence="1">
    <location>
        <begin position="1"/>
        <end position="30"/>
    </location>
</feature>
<proteinExistence type="predicted"/>
<feature type="chain" id="PRO_5006064900" evidence="1">
    <location>
        <begin position="31"/>
        <end position="343"/>
    </location>
</feature>
<dbReference type="NCBIfam" id="TIGR02122">
    <property type="entry name" value="TRAP_TAXI"/>
    <property type="match status" value="1"/>
</dbReference>
<dbReference type="InterPro" id="IPR011852">
    <property type="entry name" value="TRAP_TAXI"/>
</dbReference>
<organism evidence="2 3">
    <name type="scientific">Shimia thalassica</name>
    <dbReference type="NCBI Taxonomy" id="1715693"/>
    <lineage>
        <taxon>Bacteria</taxon>
        <taxon>Pseudomonadati</taxon>
        <taxon>Pseudomonadota</taxon>
        <taxon>Alphaproteobacteria</taxon>
        <taxon>Rhodobacterales</taxon>
        <taxon>Roseobacteraceae</taxon>
    </lineage>
</organism>
<keyword evidence="3" id="KW-1185">Reference proteome</keyword>
<sequence length="343" mass="36540">MKTPHLNRRSLLAGTAALATLSVLPRAAMAKELLRMSTLGPGTSPNLVMTTFANIVNKELPDYEIQLNATGAATRHVLEVAMGKTQFCMTSPALHALMSNQKAMFAKLDQAPELSKKLRTVLNFPMGVYHIAVYESSGIRSIEDARGKRVFLGPPGGAAFATMKRLFKAVAGLEEGTDYEAVKLGWDAAAASFQDGNLDIYCNPTNAPSPVLTQIAVTNPIRFLGIPADKLEAEGVKALVNRPGFGLGTLPAGVYGDNQKNEGDTTTLRVTVGIVTNESADDAMIYEMTKAFFEGVAEMRDSAPWLAVVTPEGAVADINLPLHPGALRALEEMGVTIPDVARG</sequence>
<reference evidence="3" key="1">
    <citation type="submission" date="2015-09" db="EMBL/GenBank/DDBJ databases">
        <authorList>
            <person name="Rodrigo-Torres Lidia"/>
            <person name="Arahal R.David."/>
        </authorList>
    </citation>
    <scope>NUCLEOTIDE SEQUENCE [LARGE SCALE GENOMIC DNA]</scope>
    <source>
        <strain evidence="3">CECT 7735</strain>
    </source>
</reference>
<protein>
    <submittedName>
        <fullName evidence="2">TRAP transporter solute receptor, TAXI family</fullName>
    </submittedName>
</protein>
<dbReference type="EMBL" id="CYTW01000001">
    <property type="protein sequence ID" value="CUJ90973.1"/>
    <property type="molecule type" value="Genomic_DNA"/>
</dbReference>
<evidence type="ECO:0000313" key="2">
    <source>
        <dbReference type="EMBL" id="CUJ90973.1"/>
    </source>
</evidence>
<dbReference type="PROSITE" id="PS51318">
    <property type="entry name" value="TAT"/>
    <property type="match status" value="1"/>
</dbReference>
<name>A0A0P1I581_9RHOB</name>
<dbReference type="SUPFAM" id="SSF53850">
    <property type="entry name" value="Periplasmic binding protein-like II"/>
    <property type="match status" value="1"/>
</dbReference>
<dbReference type="AlphaFoldDB" id="A0A0P1I581"/>
<gene>
    <name evidence="2" type="ORF">PH7735_01312</name>
</gene>
<dbReference type="Proteomes" id="UP000051870">
    <property type="component" value="Unassembled WGS sequence"/>
</dbReference>
<accession>A0A0P1I581</accession>
<evidence type="ECO:0000313" key="3">
    <source>
        <dbReference type="Proteomes" id="UP000051870"/>
    </source>
</evidence>
<dbReference type="STRING" id="1715693.PH7735_01312"/>
<keyword evidence="1" id="KW-0732">Signal</keyword>
<dbReference type="Gene3D" id="3.40.190.10">
    <property type="entry name" value="Periplasmic binding protein-like II"/>
    <property type="match status" value="2"/>
</dbReference>
<evidence type="ECO:0000256" key="1">
    <source>
        <dbReference type="SAM" id="SignalP"/>
    </source>
</evidence>
<dbReference type="PANTHER" id="PTHR42941">
    <property type="entry name" value="SLL1037 PROTEIN"/>
    <property type="match status" value="1"/>
</dbReference>
<keyword evidence="2" id="KW-0675">Receptor</keyword>
<dbReference type="PANTHER" id="PTHR42941:SF1">
    <property type="entry name" value="SLL1037 PROTEIN"/>
    <property type="match status" value="1"/>
</dbReference>
<dbReference type="InterPro" id="IPR006311">
    <property type="entry name" value="TAT_signal"/>
</dbReference>
<dbReference type="Pfam" id="PF16868">
    <property type="entry name" value="NMT1_3"/>
    <property type="match status" value="1"/>
</dbReference>